<comment type="similarity">
    <text evidence="9">Belongs to the TatA/E family.</text>
</comment>
<evidence type="ECO:0000313" key="11">
    <source>
        <dbReference type="EMBL" id="PWB75451.1"/>
    </source>
</evidence>
<dbReference type="PANTHER" id="PTHR42982">
    <property type="entry name" value="SEC-INDEPENDENT PROTEIN TRANSLOCASE PROTEIN TATA"/>
    <property type="match status" value="1"/>
</dbReference>
<comment type="function">
    <text evidence="9">Part of the twin-arginine translocation (Tat) system that transports large folded proteins containing a characteristic twin-arginine motif in their signal peptide across membranes. TatA could form the protein-conducting channel of the Tat system.</text>
</comment>
<evidence type="ECO:0000256" key="5">
    <source>
        <dbReference type="ARBA" id="ARBA00022927"/>
    </source>
</evidence>
<evidence type="ECO:0000256" key="8">
    <source>
        <dbReference type="ARBA" id="ARBA00023136"/>
    </source>
</evidence>
<name>A0A855X3P6_9BACT</name>
<dbReference type="AlphaFoldDB" id="A0A855X3P6"/>
<keyword evidence="3 9" id="KW-1003">Cell membrane</keyword>
<proteinExistence type="inferred from homology"/>
<evidence type="ECO:0000256" key="10">
    <source>
        <dbReference type="SAM" id="MobiDB-lite"/>
    </source>
</evidence>
<evidence type="ECO:0000256" key="2">
    <source>
        <dbReference type="ARBA" id="ARBA00022448"/>
    </source>
</evidence>
<dbReference type="InterPro" id="IPR006312">
    <property type="entry name" value="TatA/E"/>
</dbReference>
<protein>
    <recommendedName>
        <fullName evidence="9">Sec-independent protein translocase protein TatA</fullName>
    </recommendedName>
</protein>
<evidence type="ECO:0000256" key="7">
    <source>
        <dbReference type="ARBA" id="ARBA00023010"/>
    </source>
</evidence>
<keyword evidence="7 9" id="KW-0811">Translocation</keyword>
<dbReference type="GO" id="GO:0033281">
    <property type="term" value="C:TAT protein transport complex"/>
    <property type="evidence" value="ECO:0007669"/>
    <property type="project" value="UniProtKB-UniRule"/>
</dbReference>
<feature type="compositionally biased region" description="Polar residues" evidence="10">
    <location>
        <begin position="50"/>
        <end position="61"/>
    </location>
</feature>
<dbReference type="GO" id="GO:0043953">
    <property type="term" value="P:protein transport by the Tat complex"/>
    <property type="evidence" value="ECO:0007669"/>
    <property type="project" value="UniProtKB-UniRule"/>
</dbReference>
<accession>A0A855X3P6</accession>
<keyword evidence="8 9" id="KW-0472">Membrane</keyword>
<comment type="subunit">
    <text evidence="9">Forms a complex with TatC.</text>
</comment>
<dbReference type="PRINTS" id="PR01506">
    <property type="entry name" value="TATBPROTEIN"/>
</dbReference>
<evidence type="ECO:0000313" key="12">
    <source>
        <dbReference type="Proteomes" id="UP000250918"/>
    </source>
</evidence>
<dbReference type="HAMAP" id="MF_00236">
    <property type="entry name" value="TatA_E"/>
    <property type="match status" value="1"/>
</dbReference>
<evidence type="ECO:0000256" key="3">
    <source>
        <dbReference type="ARBA" id="ARBA00022475"/>
    </source>
</evidence>
<dbReference type="GO" id="GO:0008320">
    <property type="term" value="F:protein transmembrane transporter activity"/>
    <property type="evidence" value="ECO:0007669"/>
    <property type="project" value="UniProtKB-UniRule"/>
</dbReference>
<evidence type="ECO:0000256" key="4">
    <source>
        <dbReference type="ARBA" id="ARBA00022692"/>
    </source>
</evidence>
<sequence>MFGMGPMELLLVFAVILLIFGAKRLPELAQGLGKGIREFKKAMRDETDSVKGSTDVANSEQPPKVESPNKQDYGNSQKK</sequence>
<gene>
    <name evidence="9" type="primary">tatA</name>
    <name evidence="11" type="ORF">C3F09_02335</name>
</gene>
<evidence type="ECO:0000256" key="6">
    <source>
        <dbReference type="ARBA" id="ARBA00022989"/>
    </source>
</evidence>
<dbReference type="NCBIfam" id="TIGR01411">
    <property type="entry name" value="tatAE"/>
    <property type="match status" value="1"/>
</dbReference>
<keyword evidence="5 9" id="KW-0653">Protein transport</keyword>
<reference evidence="11 12" key="1">
    <citation type="journal article" date="2018" name="ISME J.">
        <title>A methanotrophic archaeon couples anaerobic oxidation of methane to Fe(III) reduction.</title>
        <authorList>
            <person name="Cai C."/>
            <person name="Leu A.O."/>
            <person name="Xie G.J."/>
            <person name="Guo J."/>
            <person name="Feng Y."/>
            <person name="Zhao J.X."/>
            <person name="Tyson G.W."/>
            <person name="Yuan Z."/>
            <person name="Hu S."/>
        </authorList>
    </citation>
    <scope>NUCLEOTIDE SEQUENCE [LARGE SCALE GENOMIC DNA]</scope>
    <source>
        <strain evidence="11">FeB_12</strain>
    </source>
</reference>
<dbReference type="PANTHER" id="PTHR42982:SF1">
    <property type="entry name" value="SEC-INDEPENDENT PROTEIN TRANSLOCASE PROTEIN TATA"/>
    <property type="match status" value="1"/>
</dbReference>
<evidence type="ECO:0000256" key="9">
    <source>
        <dbReference type="HAMAP-Rule" id="MF_00236"/>
    </source>
</evidence>
<keyword evidence="6 9" id="KW-1133">Transmembrane helix</keyword>
<comment type="subcellular location">
    <subcellularLocation>
        <location evidence="1 9">Cell membrane</location>
        <topology evidence="1 9">Single-pass membrane protein</topology>
    </subcellularLocation>
</comment>
<dbReference type="Gene3D" id="1.20.5.3310">
    <property type="match status" value="1"/>
</dbReference>
<dbReference type="EMBL" id="PQAP01000009">
    <property type="protein sequence ID" value="PWB75451.1"/>
    <property type="molecule type" value="Genomic_DNA"/>
</dbReference>
<evidence type="ECO:0000256" key="1">
    <source>
        <dbReference type="ARBA" id="ARBA00004162"/>
    </source>
</evidence>
<dbReference type="Proteomes" id="UP000250918">
    <property type="component" value="Unassembled WGS sequence"/>
</dbReference>
<feature type="compositionally biased region" description="Polar residues" evidence="10">
    <location>
        <begin position="68"/>
        <end position="79"/>
    </location>
</feature>
<organism evidence="11 12">
    <name type="scientific">candidate division GN15 bacterium</name>
    <dbReference type="NCBI Taxonomy" id="2072418"/>
    <lineage>
        <taxon>Bacteria</taxon>
        <taxon>candidate division GN15</taxon>
    </lineage>
</organism>
<dbReference type="InterPro" id="IPR003369">
    <property type="entry name" value="TatA/B/E"/>
</dbReference>
<keyword evidence="2 9" id="KW-0813">Transport</keyword>
<comment type="caution">
    <text evidence="11">The sequence shown here is derived from an EMBL/GenBank/DDBJ whole genome shotgun (WGS) entry which is preliminary data.</text>
</comment>
<feature type="region of interest" description="Disordered" evidence="10">
    <location>
        <begin position="43"/>
        <end position="79"/>
    </location>
</feature>
<keyword evidence="4 9" id="KW-0812">Transmembrane</keyword>
<dbReference type="Pfam" id="PF02416">
    <property type="entry name" value="TatA_B_E"/>
    <property type="match status" value="1"/>
</dbReference>